<proteinExistence type="predicted"/>
<evidence type="ECO:0000313" key="1">
    <source>
        <dbReference type="EMBL" id="KQL53778.1"/>
    </source>
</evidence>
<dbReference type="AlphaFoldDB" id="A0A0Q3WXH1"/>
<organism evidence="1 2">
    <name type="scientific">Heyndrickxia shackletonii</name>
    <dbReference type="NCBI Taxonomy" id="157838"/>
    <lineage>
        <taxon>Bacteria</taxon>
        <taxon>Bacillati</taxon>
        <taxon>Bacillota</taxon>
        <taxon>Bacilli</taxon>
        <taxon>Bacillales</taxon>
        <taxon>Bacillaceae</taxon>
        <taxon>Heyndrickxia</taxon>
    </lineage>
</organism>
<reference evidence="1 2" key="1">
    <citation type="submission" date="2015-09" db="EMBL/GenBank/DDBJ databases">
        <title>Genome sequencing project for genomic taxonomy and phylogenomics of Bacillus-like bacteria.</title>
        <authorList>
            <person name="Liu B."/>
            <person name="Wang J."/>
            <person name="Zhu Y."/>
            <person name="Liu G."/>
            <person name="Chen Q."/>
            <person name="Chen Z."/>
            <person name="Lan J."/>
            <person name="Che J."/>
            <person name="Ge C."/>
            <person name="Shi H."/>
            <person name="Pan Z."/>
            <person name="Liu X."/>
        </authorList>
    </citation>
    <scope>NUCLEOTIDE SEQUENCE [LARGE SCALE GENOMIC DNA]</scope>
    <source>
        <strain evidence="1 2">LMG 18435</strain>
    </source>
</reference>
<accession>A0A0Q3WXH1</accession>
<dbReference type="PATRIC" id="fig|157838.3.peg.2168"/>
<sequence>MQLLKSLKLSYSHVTEYDITLFQTPLFGQKKGYKKVYQLKVAGKNHEEILYKVFATFNTLDSLPKDYHARYLGTGDIVFIDEGRNGHFYYQLKSGGWTTINRIHIR</sequence>
<comment type="caution">
    <text evidence="1">The sequence shown here is derived from an EMBL/GenBank/DDBJ whole genome shotgun (WGS) entry which is preliminary data.</text>
</comment>
<dbReference type="Proteomes" id="UP000051888">
    <property type="component" value="Unassembled WGS sequence"/>
</dbReference>
<dbReference type="RefSeq" id="WP_055739514.1">
    <property type="nucleotide sequence ID" value="NZ_JAAIWL010000013.1"/>
</dbReference>
<evidence type="ECO:0000313" key="2">
    <source>
        <dbReference type="Proteomes" id="UP000051888"/>
    </source>
</evidence>
<dbReference type="EMBL" id="LJJC01000004">
    <property type="protein sequence ID" value="KQL53778.1"/>
    <property type="molecule type" value="Genomic_DNA"/>
</dbReference>
<protein>
    <recommendedName>
        <fullName evidence="3">YodL-like protein</fullName>
    </recommendedName>
</protein>
<keyword evidence="2" id="KW-1185">Reference proteome</keyword>
<name>A0A0Q3WXH1_9BACI</name>
<gene>
    <name evidence="1" type="ORF">AN964_09875</name>
</gene>
<evidence type="ECO:0008006" key="3">
    <source>
        <dbReference type="Google" id="ProtNLM"/>
    </source>
</evidence>